<keyword evidence="1 2" id="KW-0732">Signal</keyword>
<dbReference type="Proteomes" id="UP000199315">
    <property type="component" value="Unassembled WGS sequence"/>
</dbReference>
<name>A0A1D3TRQ1_9FIRM</name>
<evidence type="ECO:0000256" key="1">
    <source>
        <dbReference type="ARBA" id="ARBA00022729"/>
    </source>
</evidence>
<feature type="domain" description="Solute-binding protein family 3/N-terminal" evidence="3">
    <location>
        <begin position="35"/>
        <end position="275"/>
    </location>
</feature>
<gene>
    <name evidence="4" type="ORF">SAMN05421730_1004160</name>
</gene>
<dbReference type="SUPFAM" id="SSF53850">
    <property type="entry name" value="Periplasmic binding protein-like II"/>
    <property type="match status" value="1"/>
</dbReference>
<feature type="chain" id="PRO_5038557119" evidence="2">
    <location>
        <begin position="21"/>
        <end position="286"/>
    </location>
</feature>
<evidence type="ECO:0000313" key="5">
    <source>
        <dbReference type="Proteomes" id="UP000199315"/>
    </source>
</evidence>
<dbReference type="Gene3D" id="3.40.190.10">
    <property type="entry name" value="Periplasmic binding protein-like II"/>
    <property type="match status" value="2"/>
</dbReference>
<dbReference type="Pfam" id="PF00497">
    <property type="entry name" value="SBP_bac_3"/>
    <property type="match status" value="1"/>
</dbReference>
<organism evidence="4 5">
    <name type="scientific">Anaerobium acetethylicum</name>
    <dbReference type="NCBI Taxonomy" id="1619234"/>
    <lineage>
        <taxon>Bacteria</taxon>
        <taxon>Bacillati</taxon>
        <taxon>Bacillota</taxon>
        <taxon>Clostridia</taxon>
        <taxon>Lachnospirales</taxon>
        <taxon>Lachnospiraceae</taxon>
        <taxon>Anaerobium</taxon>
    </lineage>
</organism>
<dbReference type="PROSITE" id="PS51257">
    <property type="entry name" value="PROKAR_LIPOPROTEIN"/>
    <property type="match status" value="1"/>
</dbReference>
<dbReference type="STRING" id="1619234.SAMN05421730_1004160"/>
<dbReference type="EMBL" id="FMKA01000004">
    <property type="protein sequence ID" value="SCP96401.1"/>
    <property type="molecule type" value="Genomic_DNA"/>
</dbReference>
<dbReference type="AlphaFoldDB" id="A0A1D3TRQ1"/>
<evidence type="ECO:0000313" key="4">
    <source>
        <dbReference type="EMBL" id="SCP96401.1"/>
    </source>
</evidence>
<dbReference type="SMART" id="SM00062">
    <property type="entry name" value="PBPb"/>
    <property type="match status" value="1"/>
</dbReference>
<evidence type="ECO:0000259" key="3">
    <source>
        <dbReference type="SMART" id="SM00062"/>
    </source>
</evidence>
<accession>A0A1D3TRQ1</accession>
<reference evidence="4 5" key="1">
    <citation type="submission" date="2016-09" db="EMBL/GenBank/DDBJ databases">
        <authorList>
            <person name="Capua I."/>
            <person name="De Benedictis P."/>
            <person name="Joannis T."/>
            <person name="Lombin L.H."/>
            <person name="Cattoli G."/>
        </authorList>
    </citation>
    <scope>NUCLEOTIDE SEQUENCE [LARGE SCALE GENOMIC DNA]</scope>
    <source>
        <strain evidence="4 5">GluBS11</strain>
    </source>
</reference>
<feature type="signal peptide" evidence="2">
    <location>
        <begin position="1"/>
        <end position="20"/>
    </location>
</feature>
<dbReference type="PANTHER" id="PTHR35936">
    <property type="entry name" value="MEMBRANE-BOUND LYTIC MUREIN TRANSGLYCOSYLASE F"/>
    <property type="match status" value="1"/>
</dbReference>
<proteinExistence type="predicted"/>
<dbReference type="RefSeq" id="WP_169823606.1">
    <property type="nucleotide sequence ID" value="NZ_FMKA01000004.1"/>
</dbReference>
<evidence type="ECO:0000256" key="2">
    <source>
        <dbReference type="SAM" id="SignalP"/>
    </source>
</evidence>
<sequence length="286" mass="31267">MKKRTVSVLLCIILVVSLLAGCGAVKSSAKEEKKVLRVGMECAYAPFNWTQSSEEVSNGDKAVPIYGSEDYAYGYDVMLAQKLADELGWELEIHKVEWSSIVLGMNSGDYDVIIAGMGYTEERDNSVDFTDPYYIRNNVLIVNREGAYADVKTLADFTGASATTQIGTIWEQYVPQIPDVNQLTYYETTSEIVMAVSMGAADCGVLDEPTAMSASIANPDINYVKLDDSDGFIVPEGQSLNVCVAVKEGNSELQKSLDDALDAIEWDEAKMADLMNLAVELQPLSE</sequence>
<protein>
    <submittedName>
        <fullName evidence="4">Putative lysine transport system substrate-binding protein</fullName>
    </submittedName>
</protein>
<dbReference type="InterPro" id="IPR001638">
    <property type="entry name" value="Solute-binding_3/MltF_N"/>
</dbReference>
<keyword evidence="5" id="KW-1185">Reference proteome</keyword>